<keyword evidence="3" id="KW-0378">Hydrolase</keyword>
<gene>
    <name evidence="3" type="ORF">J4E96_08505</name>
</gene>
<dbReference type="PIRSF" id="PIRSF026622">
    <property type="entry name" value="Proteas_026622"/>
    <property type="match status" value="1"/>
</dbReference>
<dbReference type="RefSeq" id="WP_227425329.1">
    <property type="nucleotide sequence ID" value="NZ_CP071868.1"/>
</dbReference>
<keyword evidence="3" id="KW-0482">Metalloprotease</keyword>
<keyword evidence="1" id="KW-0472">Membrane</keyword>
<sequence>MTACAPEPTLRGVARRGWRATAVVVAALATVNVAQHALDDAFWLGPLAAVALLAFARWSGLSWSQLGLHRDRLRSGLQWGLGAIALIGLVYLVGVCWPLTRPAFLDTRYHLGVPGALLSAFVLIPAGTILLEEVAFRSVLWGMLARHATAWRVLLVSSALFGMWHILPSLHLATANAGVADGARGAGPWAEALVVVAMVGFTALGGVVAGELRRRSGSLLASMGMHWATNSLGVLFGLLAWRLGS</sequence>
<keyword evidence="4" id="KW-1185">Reference proteome</keyword>
<evidence type="ECO:0000313" key="4">
    <source>
        <dbReference type="Proteomes" id="UP000663937"/>
    </source>
</evidence>
<keyword evidence="1" id="KW-0812">Transmembrane</keyword>
<proteinExistence type="predicted"/>
<keyword evidence="1" id="KW-1133">Transmembrane helix</keyword>
<dbReference type="GO" id="GO:0080120">
    <property type="term" value="P:CAAX-box protein maturation"/>
    <property type="evidence" value="ECO:0007669"/>
    <property type="project" value="UniProtKB-ARBA"/>
</dbReference>
<feature type="domain" description="CAAX prenyl protease 2/Lysostaphin resistance protein A-like" evidence="2">
    <location>
        <begin position="117"/>
        <end position="231"/>
    </location>
</feature>
<name>A0A8A4ZHT1_9MICO</name>
<dbReference type="GO" id="GO:0008237">
    <property type="term" value="F:metallopeptidase activity"/>
    <property type="evidence" value="ECO:0007669"/>
    <property type="project" value="UniProtKB-KW"/>
</dbReference>
<dbReference type="AlphaFoldDB" id="A0A8A4ZHT1"/>
<accession>A0A8A4ZHT1</accession>
<feature type="transmembrane region" description="Helical" evidence="1">
    <location>
        <begin position="17"/>
        <end position="35"/>
    </location>
</feature>
<dbReference type="KEGG" id="psic:J4E96_08505"/>
<organism evidence="3 4">
    <name type="scientific">Pengzhenrongella sicca</name>
    <dbReference type="NCBI Taxonomy" id="2819238"/>
    <lineage>
        <taxon>Bacteria</taxon>
        <taxon>Bacillati</taxon>
        <taxon>Actinomycetota</taxon>
        <taxon>Actinomycetes</taxon>
        <taxon>Micrococcales</taxon>
        <taxon>Pengzhenrongella</taxon>
    </lineage>
</organism>
<protein>
    <submittedName>
        <fullName evidence="3">CPBP family intramembrane metalloprotease</fullName>
    </submittedName>
</protein>
<feature type="transmembrane region" description="Helical" evidence="1">
    <location>
        <begin position="192"/>
        <end position="212"/>
    </location>
</feature>
<keyword evidence="3" id="KW-0645">Protease</keyword>
<dbReference type="InterPro" id="IPR003675">
    <property type="entry name" value="Rce1/LyrA-like_dom"/>
</dbReference>
<evidence type="ECO:0000256" key="1">
    <source>
        <dbReference type="SAM" id="Phobius"/>
    </source>
</evidence>
<dbReference type="Pfam" id="PF02517">
    <property type="entry name" value="Rce1-like"/>
    <property type="match status" value="1"/>
</dbReference>
<feature type="transmembrane region" description="Helical" evidence="1">
    <location>
        <begin position="112"/>
        <end position="131"/>
    </location>
</feature>
<feature type="transmembrane region" description="Helical" evidence="1">
    <location>
        <begin position="79"/>
        <end position="100"/>
    </location>
</feature>
<dbReference type="InterPro" id="IPR015837">
    <property type="entry name" value="UCP026622_CAAX_protease"/>
</dbReference>
<dbReference type="Proteomes" id="UP000663937">
    <property type="component" value="Chromosome"/>
</dbReference>
<feature type="transmembrane region" description="Helical" evidence="1">
    <location>
        <begin position="41"/>
        <end position="58"/>
    </location>
</feature>
<feature type="transmembrane region" description="Helical" evidence="1">
    <location>
        <begin position="224"/>
        <end position="243"/>
    </location>
</feature>
<reference evidence="3" key="1">
    <citation type="submission" date="2021-03" db="EMBL/GenBank/DDBJ databases">
        <title>Pengzhenrongella sicca gen. nov., sp. nov., a new member of suborder Micrococcineae isolated from High-Arctic tundra soil.</title>
        <authorList>
            <person name="Peng F."/>
        </authorList>
    </citation>
    <scope>NUCLEOTIDE SEQUENCE</scope>
    <source>
        <strain evidence="3">LRZ-2</strain>
    </source>
</reference>
<feature type="transmembrane region" description="Helical" evidence="1">
    <location>
        <begin position="151"/>
        <end position="172"/>
    </location>
</feature>
<evidence type="ECO:0000313" key="3">
    <source>
        <dbReference type="EMBL" id="QTE30951.1"/>
    </source>
</evidence>
<dbReference type="EMBL" id="CP071868">
    <property type="protein sequence ID" value="QTE30951.1"/>
    <property type="molecule type" value="Genomic_DNA"/>
</dbReference>
<dbReference type="GO" id="GO:0004175">
    <property type="term" value="F:endopeptidase activity"/>
    <property type="evidence" value="ECO:0007669"/>
    <property type="project" value="UniProtKB-ARBA"/>
</dbReference>
<evidence type="ECO:0000259" key="2">
    <source>
        <dbReference type="Pfam" id="PF02517"/>
    </source>
</evidence>